<comment type="subcellular location">
    <subcellularLocation>
        <location evidence="1">Cell envelope</location>
    </subcellularLocation>
</comment>
<evidence type="ECO:0000256" key="4">
    <source>
        <dbReference type="ARBA" id="ARBA00023284"/>
    </source>
</evidence>
<dbReference type="InterPro" id="IPR050553">
    <property type="entry name" value="Thioredoxin_ResA/DsbE_sf"/>
</dbReference>
<organism evidence="6 7">
    <name type="scientific">Algibacter mikhailovii</name>
    <dbReference type="NCBI Taxonomy" id="425498"/>
    <lineage>
        <taxon>Bacteria</taxon>
        <taxon>Pseudomonadati</taxon>
        <taxon>Bacteroidota</taxon>
        <taxon>Flavobacteriia</taxon>
        <taxon>Flavobacteriales</taxon>
        <taxon>Flavobacteriaceae</taxon>
        <taxon>Algibacter</taxon>
    </lineage>
</organism>
<evidence type="ECO:0000256" key="1">
    <source>
        <dbReference type="ARBA" id="ARBA00004196"/>
    </source>
</evidence>
<dbReference type="Gene3D" id="3.40.30.10">
    <property type="entry name" value="Glutaredoxin"/>
    <property type="match status" value="1"/>
</dbReference>
<dbReference type="InterPro" id="IPR013766">
    <property type="entry name" value="Thioredoxin_domain"/>
</dbReference>
<dbReference type="AlphaFoldDB" id="A0A918QRM3"/>
<name>A0A918QRM3_9FLAO</name>
<proteinExistence type="predicted"/>
<reference evidence="6" key="1">
    <citation type="journal article" date="2014" name="Int. J. Syst. Evol. Microbiol.">
        <title>Complete genome sequence of Corynebacterium casei LMG S-19264T (=DSM 44701T), isolated from a smear-ripened cheese.</title>
        <authorList>
            <consortium name="US DOE Joint Genome Institute (JGI-PGF)"/>
            <person name="Walter F."/>
            <person name="Albersmeier A."/>
            <person name="Kalinowski J."/>
            <person name="Ruckert C."/>
        </authorList>
    </citation>
    <scope>NUCLEOTIDE SEQUENCE</scope>
    <source>
        <strain evidence="6">KCTC 12710</strain>
    </source>
</reference>
<dbReference type="SUPFAM" id="SSF52833">
    <property type="entry name" value="Thioredoxin-like"/>
    <property type="match status" value="1"/>
</dbReference>
<dbReference type="PANTHER" id="PTHR42852:SF6">
    <property type="entry name" value="THIOL:DISULFIDE INTERCHANGE PROTEIN DSBE"/>
    <property type="match status" value="1"/>
</dbReference>
<dbReference type="GO" id="GO:0030313">
    <property type="term" value="C:cell envelope"/>
    <property type="evidence" value="ECO:0007669"/>
    <property type="project" value="UniProtKB-SubCell"/>
</dbReference>
<protein>
    <recommendedName>
        <fullName evidence="5">Thioredoxin domain-containing protein</fullName>
    </recommendedName>
</protein>
<accession>A0A918QRM3</accession>
<dbReference type="PANTHER" id="PTHR42852">
    <property type="entry name" value="THIOL:DISULFIDE INTERCHANGE PROTEIN DSBE"/>
    <property type="match status" value="1"/>
</dbReference>
<evidence type="ECO:0000259" key="5">
    <source>
        <dbReference type="PROSITE" id="PS51352"/>
    </source>
</evidence>
<evidence type="ECO:0000313" key="6">
    <source>
        <dbReference type="EMBL" id="GGZ69141.1"/>
    </source>
</evidence>
<reference evidence="6" key="2">
    <citation type="submission" date="2020-09" db="EMBL/GenBank/DDBJ databases">
        <authorList>
            <person name="Sun Q."/>
            <person name="Kim S."/>
        </authorList>
    </citation>
    <scope>NUCLEOTIDE SEQUENCE</scope>
    <source>
        <strain evidence="6">KCTC 12710</strain>
    </source>
</reference>
<feature type="domain" description="Thioredoxin" evidence="5">
    <location>
        <begin position="313"/>
        <end position="457"/>
    </location>
</feature>
<evidence type="ECO:0000256" key="3">
    <source>
        <dbReference type="ARBA" id="ARBA00023157"/>
    </source>
</evidence>
<dbReference type="PROSITE" id="PS51257">
    <property type="entry name" value="PROKAR_LIPOPROTEIN"/>
    <property type="match status" value="1"/>
</dbReference>
<dbReference type="PROSITE" id="PS51352">
    <property type="entry name" value="THIOREDOXIN_2"/>
    <property type="match status" value="1"/>
</dbReference>
<comment type="caution">
    <text evidence="6">The sequence shown here is derived from an EMBL/GenBank/DDBJ whole genome shotgun (WGS) entry which is preliminary data.</text>
</comment>
<dbReference type="RefSeq" id="WP_189358716.1">
    <property type="nucleotide sequence ID" value="NZ_BMWZ01000001.1"/>
</dbReference>
<dbReference type="CDD" id="cd02966">
    <property type="entry name" value="TlpA_like_family"/>
    <property type="match status" value="1"/>
</dbReference>
<dbReference type="GO" id="GO:0017004">
    <property type="term" value="P:cytochrome complex assembly"/>
    <property type="evidence" value="ECO:0007669"/>
    <property type="project" value="UniProtKB-KW"/>
</dbReference>
<keyword evidence="7" id="KW-1185">Reference proteome</keyword>
<dbReference type="InterPro" id="IPR013740">
    <property type="entry name" value="Redoxin"/>
</dbReference>
<sequence length="457" mass="51905">MKKVVLILMAMVFIACKKEASVDYAIIAGKITNKPIGEVTINSLDRSFTKPLLFSKDGTFKDTLNIDTNTYVLYDGTNPVFIHLEPGNQLDITYDAQDFSNSLVISGKGSEVSNYLILKRKNEQDAFGNSADIYTLNEGDFKAKINDLKKTNIDLLENTKGLSDDYIVKEKRDLHYFYLTRLIDYEEAHKYFTRNEAFSVSDDFLNEINDFDYSNEEDYKFSSNYKRIVSDYFTKQSIELTKNEAIEKDLAFVKSVSTLDNEVIKNGLLFNFANFNMSYSKDIDAFYNAFLASSTDEANNEIVTEKYTKLTAVAKGRPSPKFVDYENIKGGTTSLDDLKGKYVYIDVWATWCGPCRAEIPSLKAIEEQYHGKNIEFVSISIDKAADHDKWESMVVNEVLGGVQLFADNDWNSSFVKDYQINGIPRFILIDSDGNIMDSNAPRPSSPELVHLFNELSI</sequence>
<dbReference type="GO" id="GO:0016491">
    <property type="term" value="F:oxidoreductase activity"/>
    <property type="evidence" value="ECO:0007669"/>
    <property type="project" value="InterPro"/>
</dbReference>
<keyword evidence="2" id="KW-0201">Cytochrome c-type biogenesis</keyword>
<gene>
    <name evidence="6" type="ORF">GCM10007028_02620</name>
</gene>
<evidence type="ECO:0000256" key="2">
    <source>
        <dbReference type="ARBA" id="ARBA00022748"/>
    </source>
</evidence>
<dbReference type="Proteomes" id="UP000636004">
    <property type="component" value="Unassembled WGS sequence"/>
</dbReference>
<dbReference type="EMBL" id="BMWZ01000001">
    <property type="protein sequence ID" value="GGZ69141.1"/>
    <property type="molecule type" value="Genomic_DNA"/>
</dbReference>
<evidence type="ECO:0000313" key="7">
    <source>
        <dbReference type="Proteomes" id="UP000636004"/>
    </source>
</evidence>
<keyword evidence="3" id="KW-1015">Disulfide bond</keyword>
<keyword evidence="4" id="KW-0676">Redox-active center</keyword>
<dbReference type="Pfam" id="PF08534">
    <property type="entry name" value="Redoxin"/>
    <property type="match status" value="1"/>
</dbReference>
<dbReference type="InterPro" id="IPR036249">
    <property type="entry name" value="Thioredoxin-like_sf"/>
</dbReference>